<dbReference type="AlphaFoldDB" id="A0AAV5J8G2"/>
<reference evidence="1 2" key="1">
    <citation type="journal article" date="2021" name="Commun. Biol.">
        <title>The genome of Shorea leprosula (Dipterocarpaceae) highlights the ecological relevance of drought in aseasonal tropical rainforests.</title>
        <authorList>
            <person name="Ng K.K.S."/>
            <person name="Kobayashi M.J."/>
            <person name="Fawcett J.A."/>
            <person name="Hatakeyama M."/>
            <person name="Paape T."/>
            <person name="Ng C.H."/>
            <person name="Ang C.C."/>
            <person name="Tnah L.H."/>
            <person name="Lee C.T."/>
            <person name="Nishiyama T."/>
            <person name="Sese J."/>
            <person name="O'Brien M.J."/>
            <person name="Copetti D."/>
            <person name="Mohd Noor M.I."/>
            <person name="Ong R.C."/>
            <person name="Putra M."/>
            <person name="Sireger I.Z."/>
            <person name="Indrioko S."/>
            <person name="Kosugi Y."/>
            <person name="Izuno A."/>
            <person name="Isagi Y."/>
            <person name="Lee S.L."/>
            <person name="Shimizu K.K."/>
        </authorList>
    </citation>
    <scope>NUCLEOTIDE SEQUENCE [LARGE SCALE GENOMIC DNA]</scope>
    <source>
        <strain evidence="1">214</strain>
    </source>
</reference>
<accession>A0AAV5J8G2</accession>
<comment type="caution">
    <text evidence="1">The sequence shown here is derived from an EMBL/GenBank/DDBJ whole genome shotgun (WGS) entry which is preliminary data.</text>
</comment>
<protein>
    <submittedName>
        <fullName evidence="1">Uncharacterized protein</fullName>
    </submittedName>
</protein>
<dbReference type="EMBL" id="BPVZ01000029">
    <property type="protein sequence ID" value="GKV08761.1"/>
    <property type="molecule type" value="Genomic_DNA"/>
</dbReference>
<keyword evidence="2" id="KW-1185">Reference proteome</keyword>
<dbReference type="Proteomes" id="UP001054252">
    <property type="component" value="Unassembled WGS sequence"/>
</dbReference>
<gene>
    <name evidence="1" type="ORF">SLEP1_g20352</name>
</gene>
<proteinExistence type="predicted"/>
<sequence length="43" mass="4994">MNYQIETKSDFGRLTHGVDNQIMCRHYIRVGFLVSFAISSMVK</sequence>
<evidence type="ECO:0000313" key="1">
    <source>
        <dbReference type="EMBL" id="GKV08761.1"/>
    </source>
</evidence>
<organism evidence="1 2">
    <name type="scientific">Rubroshorea leprosula</name>
    <dbReference type="NCBI Taxonomy" id="152421"/>
    <lineage>
        <taxon>Eukaryota</taxon>
        <taxon>Viridiplantae</taxon>
        <taxon>Streptophyta</taxon>
        <taxon>Embryophyta</taxon>
        <taxon>Tracheophyta</taxon>
        <taxon>Spermatophyta</taxon>
        <taxon>Magnoliopsida</taxon>
        <taxon>eudicotyledons</taxon>
        <taxon>Gunneridae</taxon>
        <taxon>Pentapetalae</taxon>
        <taxon>rosids</taxon>
        <taxon>malvids</taxon>
        <taxon>Malvales</taxon>
        <taxon>Dipterocarpaceae</taxon>
        <taxon>Rubroshorea</taxon>
    </lineage>
</organism>
<name>A0AAV5J8G2_9ROSI</name>
<evidence type="ECO:0000313" key="2">
    <source>
        <dbReference type="Proteomes" id="UP001054252"/>
    </source>
</evidence>